<feature type="region of interest" description="Disordered" evidence="1">
    <location>
        <begin position="282"/>
        <end position="362"/>
    </location>
</feature>
<comment type="caution">
    <text evidence="2">The sequence shown here is derived from an EMBL/GenBank/DDBJ whole genome shotgun (WGS) entry which is preliminary data.</text>
</comment>
<dbReference type="Proteomes" id="UP001176940">
    <property type="component" value="Unassembled WGS sequence"/>
</dbReference>
<evidence type="ECO:0000313" key="2">
    <source>
        <dbReference type="EMBL" id="CAJ0957767.1"/>
    </source>
</evidence>
<sequence>SETESSKGSRDGLPQLLSPISQPAKPTSSIVRKEVIADNVADTVAAGNAAGVLFASSLEDGREREIYQSWSLQRRRKGTMEPSLEKQLDWGSNSGPYQQENMAGLLIDVTGREEKADKMLHKLGADAKILSGALQNSIPRPKTLDIKRASPRKESVNMTKEWSDDESPVGEEGYTDKADSPVIFDLEDLDNDAMESKPVRIGGPKANRVERSMSTSLSMSVFPSKSAEKTDVKVGLDPLSMLAAETEQEEETEEMEDKTLLTPSAKRDLAEEIEMYMNNMSSPLASRAPSMDLQKNTSDQYKSSKAIPLCRRSSLPSTPPQAPRLTKSKTYHVKREDRQRGRLWSSPAYSLGSPKTEHPPDSTVAVMSPTSFNFDTILTPKLDVLKSSMFSAGKGVAEKATKWYSKIANYSGPVKDQNSDRMSLCSSGTGDAESASLNEDDFEGIASSRDGDLTNANITMGMSRTSLESNTSQEGSTKQLYNSGSPSRITINYKPEPHPSCNSSTTSVFQNYAMEVLISSCSRCLTCDLPCSR</sequence>
<organism evidence="2 3">
    <name type="scientific">Ranitomeya imitator</name>
    <name type="common">mimic poison frog</name>
    <dbReference type="NCBI Taxonomy" id="111125"/>
    <lineage>
        <taxon>Eukaryota</taxon>
        <taxon>Metazoa</taxon>
        <taxon>Chordata</taxon>
        <taxon>Craniata</taxon>
        <taxon>Vertebrata</taxon>
        <taxon>Euteleostomi</taxon>
        <taxon>Amphibia</taxon>
        <taxon>Batrachia</taxon>
        <taxon>Anura</taxon>
        <taxon>Neobatrachia</taxon>
        <taxon>Hyloidea</taxon>
        <taxon>Dendrobatidae</taxon>
        <taxon>Dendrobatinae</taxon>
        <taxon>Ranitomeya</taxon>
    </lineage>
</organism>
<accession>A0ABN9M395</accession>
<feature type="compositionally biased region" description="Polar residues" evidence="1">
    <location>
        <begin position="420"/>
        <end position="429"/>
    </location>
</feature>
<protein>
    <submittedName>
        <fullName evidence="2">Uncharacterized protein</fullName>
    </submittedName>
</protein>
<feature type="region of interest" description="Disordered" evidence="1">
    <location>
        <begin position="415"/>
        <end position="436"/>
    </location>
</feature>
<feature type="compositionally biased region" description="Polar residues" evidence="1">
    <location>
        <begin position="293"/>
        <end position="303"/>
    </location>
</feature>
<feature type="compositionally biased region" description="Basic and acidic residues" evidence="1">
    <location>
        <begin position="1"/>
        <end position="10"/>
    </location>
</feature>
<dbReference type="EMBL" id="CAUEEQ010044135">
    <property type="protein sequence ID" value="CAJ0957767.1"/>
    <property type="molecule type" value="Genomic_DNA"/>
</dbReference>
<dbReference type="PANTHER" id="PTHR12296">
    <property type="entry name" value="DENN DOMAIN-CONTAINING PROTEIN 4"/>
    <property type="match status" value="1"/>
</dbReference>
<keyword evidence="3" id="KW-1185">Reference proteome</keyword>
<dbReference type="PANTHER" id="PTHR12296:SF16">
    <property type="entry name" value="C-MYC PROMOTER-BINDING PROTEIN"/>
    <property type="match status" value="1"/>
</dbReference>
<evidence type="ECO:0000313" key="3">
    <source>
        <dbReference type="Proteomes" id="UP001176940"/>
    </source>
</evidence>
<feature type="region of interest" description="Disordered" evidence="1">
    <location>
        <begin position="464"/>
        <end position="485"/>
    </location>
</feature>
<proteinExistence type="predicted"/>
<evidence type="ECO:0000256" key="1">
    <source>
        <dbReference type="SAM" id="MobiDB-lite"/>
    </source>
</evidence>
<feature type="region of interest" description="Disordered" evidence="1">
    <location>
        <begin position="150"/>
        <end position="176"/>
    </location>
</feature>
<feature type="non-terminal residue" evidence="2">
    <location>
        <position position="1"/>
    </location>
</feature>
<name>A0ABN9M395_9NEOB</name>
<feature type="region of interest" description="Disordered" evidence="1">
    <location>
        <begin position="75"/>
        <end position="96"/>
    </location>
</feature>
<feature type="compositionally biased region" description="Polar residues" evidence="1">
    <location>
        <begin position="18"/>
        <end position="28"/>
    </location>
</feature>
<gene>
    <name evidence="2" type="ORF">RIMI_LOCUS16054424</name>
</gene>
<reference evidence="2" key="1">
    <citation type="submission" date="2023-07" db="EMBL/GenBank/DDBJ databases">
        <authorList>
            <person name="Stuckert A."/>
        </authorList>
    </citation>
    <scope>NUCLEOTIDE SEQUENCE</scope>
</reference>
<dbReference type="InterPro" id="IPR051696">
    <property type="entry name" value="DENN_Domain_GEFs"/>
</dbReference>
<feature type="region of interest" description="Disordered" evidence="1">
    <location>
        <begin position="1"/>
        <end position="28"/>
    </location>
</feature>